<evidence type="ECO:0000313" key="3">
    <source>
        <dbReference type="EMBL" id="EIJ33798.1"/>
    </source>
</evidence>
<keyword evidence="2 3" id="KW-0449">Lipoprotein</keyword>
<dbReference type="SUPFAM" id="SSF56954">
    <property type="entry name" value="Outer membrane efflux proteins (OEP)"/>
    <property type="match status" value="1"/>
</dbReference>
<dbReference type="OrthoDB" id="9770517at2"/>
<keyword evidence="2" id="KW-1134">Transmembrane beta strand</keyword>
<dbReference type="InterPro" id="IPR003423">
    <property type="entry name" value="OMP_efflux"/>
</dbReference>
<name>A0A656HAM7_THINJ</name>
<evidence type="ECO:0000256" key="1">
    <source>
        <dbReference type="ARBA" id="ARBA00007613"/>
    </source>
</evidence>
<protein>
    <submittedName>
        <fullName evidence="3">RND efflux system, outer membrane lipoprotein, NodT family</fullName>
    </submittedName>
</protein>
<evidence type="ECO:0000256" key="2">
    <source>
        <dbReference type="RuleBase" id="RU362097"/>
    </source>
</evidence>
<dbReference type="InterPro" id="IPR010131">
    <property type="entry name" value="MdtP/NodT-like"/>
</dbReference>
<organism evidence="3 4">
    <name type="scientific">Thiothrix nivea (strain ATCC 35100 / DSM 5205 / JP2)</name>
    <dbReference type="NCBI Taxonomy" id="870187"/>
    <lineage>
        <taxon>Bacteria</taxon>
        <taxon>Pseudomonadati</taxon>
        <taxon>Pseudomonadota</taxon>
        <taxon>Gammaproteobacteria</taxon>
        <taxon>Thiotrichales</taxon>
        <taxon>Thiotrichaceae</taxon>
        <taxon>Thiothrix</taxon>
    </lineage>
</organism>
<comment type="subcellular location">
    <subcellularLocation>
        <location evidence="2">Cell outer membrane</location>
        <topology evidence="2">Lipid-anchor</topology>
    </subcellularLocation>
</comment>
<dbReference type="PANTHER" id="PTHR30203">
    <property type="entry name" value="OUTER MEMBRANE CATION EFFLUX PROTEIN"/>
    <property type="match status" value="1"/>
</dbReference>
<reference evidence="4" key="1">
    <citation type="journal article" date="2011" name="Stand. Genomic Sci.">
        <title>Genome sequence of the filamentous, gliding Thiothrix nivea neotype strain (JP2(T)).</title>
        <authorList>
            <person name="Lapidus A."/>
            <person name="Nolan M."/>
            <person name="Lucas S."/>
            <person name="Glavina Del Rio T."/>
            <person name="Tice H."/>
            <person name="Cheng J.F."/>
            <person name="Tapia R."/>
            <person name="Han C."/>
            <person name="Goodwin L."/>
            <person name="Pitluck S."/>
            <person name="Liolios K."/>
            <person name="Pagani I."/>
            <person name="Ivanova N."/>
            <person name="Huntemann M."/>
            <person name="Mavromatis K."/>
            <person name="Mikhailova N."/>
            <person name="Pati A."/>
            <person name="Chen A."/>
            <person name="Palaniappan K."/>
            <person name="Land M."/>
            <person name="Brambilla E.M."/>
            <person name="Rohde M."/>
            <person name="Abt B."/>
            <person name="Verbarg S."/>
            <person name="Goker M."/>
            <person name="Bristow J."/>
            <person name="Eisen J.A."/>
            <person name="Markowitz V."/>
            <person name="Hugenholtz P."/>
            <person name="Kyrpides N.C."/>
            <person name="Klenk H.P."/>
            <person name="Woyke T."/>
        </authorList>
    </citation>
    <scope>NUCLEOTIDE SEQUENCE [LARGE SCALE GENOMIC DNA]</scope>
    <source>
        <strain evidence="4">ATCC 35100 / DSM 5205 / JP2</strain>
    </source>
</reference>
<dbReference type="AlphaFoldDB" id="A0A656HAM7"/>
<dbReference type="PANTHER" id="PTHR30203:SF31">
    <property type="entry name" value="RND EFFLUX SYSTEM, OUTER MEMBRANE LIPOPROTEIN, NODT"/>
    <property type="match status" value="1"/>
</dbReference>
<proteinExistence type="inferred from homology"/>
<dbReference type="GO" id="GO:0009279">
    <property type="term" value="C:cell outer membrane"/>
    <property type="evidence" value="ECO:0007669"/>
    <property type="project" value="UniProtKB-SubCell"/>
</dbReference>
<dbReference type="EMBL" id="JH651384">
    <property type="protein sequence ID" value="EIJ33798.1"/>
    <property type="molecule type" value="Genomic_DNA"/>
</dbReference>
<dbReference type="GO" id="GO:0015562">
    <property type="term" value="F:efflux transmembrane transporter activity"/>
    <property type="evidence" value="ECO:0007669"/>
    <property type="project" value="InterPro"/>
</dbReference>
<dbReference type="Pfam" id="PF02321">
    <property type="entry name" value="OEP"/>
    <property type="match status" value="2"/>
</dbReference>
<evidence type="ECO:0000313" key="4">
    <source>
        <dbReference type="Proteomes" id="UP000005317"/>
    </source>
</evidence>
<keyword evidence="2" id="KW-0812">Transmembrane</keyword>
<keyword evidence="4" id="KW-1185">Reference proteome</keyword>
<comment type="similarity">
    <text evidence="1 2">Belongs to the outer membrane factor (OMF) (TC 1.B.17) family.</text>
</comment>
<dbReference type="Gene3D" id="1.20.1600.10">
    <property type="entry name" value="Outer membrane efflux proteins (OEP)"/>
    <property type="match status" value="1"/>
</dbReference>
<keyword evidence="2" id="KW-0472">Membrane</keyword>
<dbReference type="Gene3D" id="2.20.200.10">
    <property type="entry name" value="Outer membrane efflux proteins (OEP)"/>
    <property type="match status" value="1"/>
</dbReference>
<accession>A0A656HAM7</accession>
<sequence precursor="true">MYFHHQSRLLATAIILCLMLTACVPSSMIRKDKTQDDPHLEAADTNAQILWWKRFDDPLLTWLIQETLRANPDLKTAEANLRSARARRKMADASLLPNLSASASTPLEEDNSNSYNANLDAKWEADLFGSNRLSTQASAADVEVSKALLKSLKIFLAAEVASTYVDLRLTQAVREAYLQNLGSRSQAINLSQQKRQNHSLRSLEIGQAQLNQGELQAQLPALDNSIEQFQHALAVLSGMEPRAIKPYLTASRPIPGDAVNLAQTVPGHAIQRRPDLLAAEYRVKAASLRLGQAKANLKPRIELGGSFNLNDLSLDVGSIARTLLTSVSLPLFDGGKLKQNVEIRSAEYDKTLYDYRKTILIALQDMEDVYSSLQAIRRQHPQVTHNLELAQTVEKLSQRNYLAGRVNIQNLLDAQTAMLDNRKALLTLQADNTQAIITLYKAIGGAW</sequence>
<keyword evidence="2" id="KW-0564">Palmitate</keyword>
<dbReference type="Proteomes" id="UP000005317">
    <property type="component" value="Unassembled WGS sequence"/>
</dbReference>
<dbReference type="RefSeq" id="WP_002707746.1">
    <property type="nucleotide sequence ID" value="NZ_JH651384.1"/>
</dbReference>
<dbReference type="NCBIfam" id="TIGR01845">
    <property type="entry name" value="outer_NodT"/>
    <property type="match status" value="1"/>
</dbReference>
<gene>
    <name evidence="3" type="ORF">Thini_1180</name>
</gene>